<keyword evidence="4" id="KW-0489">Methyltransferase</keyword>
<protein>
    <submittedName>
        <fullName evidence="4">Lysine-specific demethylase REF6 isoform X1</fullName>
    </submittedName>
</protein>
<dbReference type="GO" id="GO:0032259">
    <property type="term" value="P:methylation"/>
    <property type="evidence" value="ECO:0007669"/>
    <property type="project" value="UniProtKB-KW"/>
</dbReference>
<dbReference type="PANTHER" id="PTHR10694">
    <property type="entry name" value="LYSINE-SPECIFIC DEMETHYLASE"/>
    <property type="match status" value="1"/>
</dbReference>
<dbReference type="Gene3D" id="2.60.120.650">
    <property type="entry name" value="Cupin"/>
    <property type="match status" value="1"/>
</dbReference>
<accession>A0A5B9MSI6</accession>
<dbReference type="PROSITE" id="PS51183">
    <property type="entry name" value="JMJN"/>
    <property type="match status" value="1"/>
</dbReference>
<dbReference type="GO" id="GO:0008168">
    <property type="term" value="F:methyltransferase activity"/>
    <property type="evidence" value="ECO:0007669"/>
    <property type="project" value="UniProtKB-KW"/>
</dbReference>
<dbReference type="InterPro" id="IPR003349">
    <property type="entry name" value="JmjN"/>
</dbReference>
<evidence type="ECO:0000313" key="4">
    <source>
        <dbReference type="EMBL" id="QEG03036.1"/>
    </source>
</evidence>
<dbReference type="Pfam" id="PF02375">
    <property type="entry name" value="JmjN"/>
    <property type="match status" value="1"/>
</dbReference>
<reference evidence="4" key="1">
    <citation type="journal article" date="2015" name="PLoS ONE">
        <title>Digital Gene Expression Analysis Based on De Novo Transcriptome Assembly Reveals New Genes Associated with Floral Organ Differentiation of the Orchid Plant Cymbidium ensifolium.</title>
        <authorList>
            <person name="Yang F."/>
            <person name="Zhu G."/>
        </authorList>
    </citation>
    <scope>NUCLEOTIDE SEQUENCE</scope>
</reference>
<dbReference type="GO" id="GO:0005634">
    <property type="term" value="C:nucleus"/>
    <property type="evidence" value="ECO:0007669"/>
    <property type="project" value="TreeGrafter"/>
</dbReference>
<dbReference type="GO" id="GO:0000785">
    <property type="term" value="C:chromatin"/>
    <property type="evidence" value="ECO:0007669"/>
    <property type="project" value="TreeGrafter"/>
</dbReference>
<dbReference type="PANTHER" id="PTHR10694:SF45">
    <property type="entry name" value="LYSINE-SPECIFIC DEMETHYLASE ELF6"/>
    <property type="match status" value="1"/>
</dbReference>
<keyword evidence="4" id="KW-0808">Transferase</keyword>
<evidence type="ECO:0000259" key="3">
    <source>
        <dbReference type="PROSITE" id="PS51184"/>
    </source>
</evidence>
<feature type="domain" description="JmjN" evidence="2">
    <location>
        <begin position="16"/>
        <end position="57"/>
    </location>
</feature>
<evidence type="ECO:0000256" key="1">
    <source>
        <dbReference type="SAM" id="MobiDB-lite"/>
    </source>
</evidence>
<name>A0A5B9MSI6_CYMEN</name>
<sequence>MTEADIPLWLKNLPLAPEYRPTETEFADPIAFISRIEREAASFGICKVIPPLPKPSKKFVLFNLNRSLSKSPELGDAAAGASGPSSESAVFTTRHQELGARRARPALPKQVWQSGDVYTLEQFEGKSKAFARSQLGGFKEVTPLLVESLFWKAVTDKPINIEYANDVPGSGFAVPEEPFRYISWRRNRNRGLLKGKVNEEKCGFRVMSNGDNGQPRRSLALGSDREGWKGTSGWKLSNSRWNLQVIARSPGSLTRFMPDDVPGVTSPMVYIGMLFSWFAWHVEDHELHSMNYLHMGSPKTWYAVPQDHAATLEEIVRFHGYGESVDRLAAFIMLGEKTTLLSPEVLVASGVPCCRLVQHPGEFVVTFPRAYHVGFSHGFNCGEAANFATPEWLNVAKEAAVRRAAMNHLPMLSHQQLLYILTMSFVSRIPRMLISGVRSSRLKDRKKEEREILVKKAFLTDMMNENYLLCVLLEKESTSPILWEPYMLPSSCTVSQSYPSLSQKSQHCGDQNGCCIQNQQEEINTQGERLNKVVDGRVERPIDEATASMSTCHAAPLMEPYKNLIHTNLTTSDMEALEIVEDEDDLPVGLNVDSGSLACVACGSLGYPFMAVIQPTIKAAKMIFPITCAEPHEKADKSQYLIPSPCLQNDACNSTTEERCTKVAEQANLYSNCQLFPKSSVTSQHFRQHHMPLPMYNGSLFNYFSMDSLESKGETLDATDLQTTSNICVFENSANAFCSSGLRPCESVKENEGILRMKTSKMVENDFSSASWPFSDGDRESSLNDKVCVPEWDVSNVLLRPRVFCLQHAIEVEELLHDKGGGHIRVICHSDYLKFKAYAASIAEEMGTELHLKDFRLENASQEDLNLINISIDDEEHEEDGKDWTSKLGVNLRYSVKLRKYSGSTQELLPSALRGMFSSSSTVSVVSSLKWLCRKSRTPAKPACVIAEKARVSATVDGGVQTLKVVYTDNTKAIQVYQSRKKKTGDLAFKAHNHQVKDLGGCKQNARVVVGSEYMASDIENVENLFTVPISLIENHEISQNSVEKRNGSPSIDISTTGLSGFQLTAKSSTEYCDVNDHCFSRLNGLNNAKFVSVPVNYQYNQVYYNASTSNSSVPYNEEKNAGESCLDSNGEMATPELRSSEIKQLTGTVIETGSEPKFHDTVNLFSDHALLLIADEDERKQETQTAEEQNVQGSSRLLSVDSEMHSEPSITEELSSANCSVHCEGEQCGIISADDKMHKTESQAFTESILEGELGQIADNGILKHEASAPKPADYIFTEENVLQKSVDREVSKASSTGEDCAARDEGRAVTFNIKSYVRRKKQAKTGRRARSRSTNGDGEDSTRAEEIRNS</sequence>
<dbReference type="SMART" id="SM00558">
    <property type="entry name" value="JmjC"/>
    <property type="match status" value="1"/>
</dbReference>
<dbReference type="SMART" id="SM00545">
    <property type="entry name" value="JmjN"/>
    <property type="match status" value="1"/>
</dbReference>
<dbReference type="Pfam" id="PF02373">
    <property type="entry name" value="JmjC"/>
    <property type="match status" value="1"/>
</dbReference>
<feature type="region of interest" description="Disordered" evidence="1">
    <location>
        <begin position="1321"/>
        <end position="1352"/>
    </location>
</feature>
<proteinExistence type="evidence at transcript level"/>
<feature type="domain" description="JmjC" evidence="3">
    <location>
        <begin position="238"/>
        <end position="404"/>
    </location>
</feature>
<evidence type="ECO:0000259" key="2">
    <source>
        <dbReference type="PROSITE" id="PS51183"/>
    </source>
</evidence>
<dbReference type="GO" id="GO:0034647">
    <property type="term" value="F:histone H3K4me/H3K4me2/H3K4me3 demethylase activity"/>
    <property type="evidence" value="ECO:0007669"/>
    <property type="project" value="TreeGrafter"/>
</dbReference>
<dbReference type="InterPro" id="IPR003347">
    <property type="entry name" value="JmjC_dom"/>
</dbReference>
<feature type="compositionally biased region" description="Basic and acidic residues" evidence="1">
    <location>
        <begin position="1342"/>
        <end position="1352"/>
    </location>
</feature>
<feature type="compositionally biased region" description="Basic residues" evidence="1">
    <location>
        <begin position="1321"/>
        <end position="1333"/>
    </location>
</feature>
<dbReference type="GO" id="GO:0010468">
    <property type="term" value="P:regulation of gene expression"/>
    <property type="evidence" value="ECO:0007669"/>
    <property type="project" value="TreeGrafter"/>
</dbReference>
<organism evidence="4">
    <name type="scientific">Cymbidium ensifolium</name>
    <name type="common">Orchid</name>
    <name type="synonym">Epidendrum ensifolium</name>
    <dbReference type="NCBI Taxonomy" id="78740"/>
    <lineage>
        <taxon>Eukaryota</taxon>
        <taxon>Viridiplantae</taxon>
        <taxon>Streptophyta</taxon>
        <taxon>Embryophyta</taxon>
        <taxon>Tracheophyta</taxon>
        <taxon>Spermatophyta</taxon>
        <taxon>Magnoliopsida</taxon>
        <taxon>Liliopsida</taxon>
        <taxon>Asparagales</taxon>
        <taxon>Orchidaceae</taxon>
        <taxon>Epidendroideae</taxon>
        <taxon>Cymbidieae</taxon>
        <taxon>Cymbidiinae</taxon>
        <taxon>Cymbidium</taxon>
    </lineage>
</organism>
<dbReference type="EMBL" id="MK470559">
    <property type="protein sequence ID" value="QEG03036.1"/>
    <property type="molecule type" value="mRNA"/>
</dbReference>
<dbReference type="SUPFAM" id="SSF51197">
    <property type="entry name" value="Clavaminate synthase-like"/>
    <property type="match status" value="1"/>
</dbReference>
<dbReference type="PROSITE" id="PS51184">
    <property type="entry name" value="JMJC"/>
    <property type="match status" value="1"/>
</dbReference>